<proteinExistence type="predicted"/>
<dbReference type="Proteomes" id="UP000790377">
    <property type="component" value="Unassembled WGS sequence"/>
</dbReference>
<protein>
    <submittedName>
        <fullName evidence="1">Uncharacterized protein</fullName>
    </submittedName>
</protein>
<sequence length="77" mass="8919">MPPAGTEPQDRPPYYYLDTPFCEPVNSYRRGGFHPVHIHDILHERYEVVIKLGYGSFATVWLVKDLRAGRYASLKIL</sequence>
<comment type="caution">
    <text evidence="1">The sequence shown here is derived from an EMBL/GenBank/DDBJ whole genome shotgun (WGS) entry which is preliminary data.</text>
</comment>
<gene>
    <name evidence="1" type="ORF">BJ138DRAFT_1014545</name>
</gene>
<name>A0ACB8A1X5_9AGAM</name>
<reference evidence="1" key="1">
    <citation type="journal article" date="2021" name="New Phytol.">
        <title>Evolutionary innovations through gain and loss of genes in the ectomycorrhizal Boletales.</title>
        <authorList>
            <person name="Wu G."/>
            <person name="Miyauchi S."/>
            <person name="Morin E."/>
            <person name="Kuo A."/>
            <person name="Drula E."/>
            <person name="Varga T."/>
            <person name="Kohler A."/>
            <person name="Feng B."/>
            <person name="Cao Y."/>
            <person name="Lipzen A."/>
            <person name="Daum C."/>
            <person name="Hundley H."/>
            <person name="Pangilinan J."/>
            <person name="Johnson J."/>
            <person name="Barry K."/>
            <person name="LaButti K."/>
            <person name="Ng V."/>
            <person name="Ahrendt S."/>
            <person name="Min B."/>
            <person name="Choi I.G."/>
            <person name="Park H."/>
            <person name="Plett J.M."/>
            <person name="Magnuson J."/>
            <person name="Spatafora J.W."/>
            <person name="Nagy L.G."/>
            <person name="Henrissat B."/>
            <person name="Grigoriev I.V."/>
            <person name="Yang Z.L."/>
            <person name="Xu J."/>
            <person name="Martin F.M."/>
        </authorList>
    </citation>
    <scope>NUCLEOTIDE SEQUENCE</scope>
    <source>
        <strain evidence="1">ATCC 28755</strain>
    </source>
</reference>
<feature type="non-terminal residue" evidence="1">
    <location>
        <position position="77"/>
    </location>
</feature>
<keyword evidence="2" id="KW-1185">Reference proteome</keyword>
<evidence type="ECO:0000313" key="2">
    <source>
        <dbReference type="Proteomes" id="UP000790377"/>
    </source>
</evidence>
<accession>A0ACB8A1X5</accession>
<organism evidence="1 2">
    <name type="scientific">Hygrophoropsis aurantiaca</name>
    <dbReference type="NCBI Taxonomy" id="72124"/>
    <lineage>
        <taxon>Eukaryota</taxon>
        <taxon>Fungi</taxon>
        <taxon>Dikarya</taxon>
        <taxon>Basidiomycota</taxon>
        <taxon>Agaricomycotina</taxon>
        <taxon>Agaricomycetes</taxon>
        <taxon>Agaricomycetidae</taxon>
        <taxon>Boletales</taxon>
        <taxon>Coniophorineae</taxon>
        <taxon>Hygrophoropsidaceae</taxon>
        <taxon>Hygrophoropsis</taxon>
    </lineage>
</organism>
<evidence type="ECO:0000313" key="1">
    <source>
        <dbReference type="EMBL" id="KAH7907416.1"/>
    </source>
</evidence>
<dbReference type="EMBL" id="MU267907">
    <property type="protein sequence ID" value="KAH7907416.1"/>
    <property type="molecule type" value="Genomic_DNA"/>
</dbReference>